<reference evidence="8" key="1">
    <citation type="submission" date="2021-04" db="EMBL/GenBank/DDBJ databases">
        <authorList>
            <consortium name="Molecular Ecology Group"/>
        </authorList>
    </citation>
    <scope>NUCLEOTIDE SEQUENCE</scope>
</reference>
<feature type="transmembrane region" description="Helical" evidence="6">
    <location>
        <begin position="132"/>
        <end position="156"/>
    </location>
</feature>
<dbReference type="EMBL" id="CAJHNH020002184">
    <property type="protein sequence ID" value="CAG5125840.1"/>
    <property type="molecule type" value="Genomic_DNA"/>
</dbReference>
<evidence type="ECO:0000256" key="6">
    <source>
        <dbReference type="SAM" id="Phobius"/>
    </source>
</evidence>
<feature type="transmembrane region" description="Helical" evidence="6">
    <location>
        <begin position="63"/>
        <end position="88"/>
    </location>
</feature>
<sequence>MDILLCFGGFLLLAAFVVDVVSVASAEWVVVPVGSTYGLWAKCFSTGSCVPVTRTDELDGVRAVMVISVIISGLALLVVLVNIASIWISQRTNRWIVRLVTVVTFLSAIMTLVGILLSREVTWDVGNTDDGYSFWLGVAAIVLFFISGIFFFVSAVRYHQARKQRKRLQEKSTKQKKYPFVIPYYDYETNQNENNGQQTTDLENEKRSLGRISNMYPFNFEHRYFPTSILGNAVSRLGDPIVVNELNVSRYSSGLPTMQLPGQQFLTLEGNKVDETQSSVYSKSQPRMDTNTTITSGNMRTAEVPPSLFATPSLLGISSASPKIPRDNYGYPLNYNRDI</sequence>
<dbReference type="AlphaFoldDB" id="A0A8S3ZDK7"/>
<gene>
    <name evidence="8" type="ORF">CUNI_LOCUS11398</name>
</gene>
<keyword evidence="9" id="KW-1185">Reference proteome</keyword>
<dbReference type="OrthoDB" id="10674381at2759"/>
<comment type="subcellular location">
    <subcellularLocation>
        <location evidence="1">Membrane</location>
        <topology evidence="1">Multi-pass membrane protein</topology>
    </subcellularLocation>
</comment>
<accession>A0A8S3ZDK7</accession>
<evidence type="ECO:0000256" key="1">
    <source>
        <dbReference type="ARBA" id="ARBA00004141"/>
    </source>
</evidence>
<dbReference type="PANTHER" id="PTHR10671">
    <property type="entry name" value="EPITHELIAL MEMBRANE PROTEIN-RELATED"/>
    <property type="match status" value="1"/>
</dbReference>
<feature type="region of interest" description="Disordered" evidence="5">
    <location>
        <begin position="276"/>
        <end position="299"/>
    </location>
</feature>
<evidence type="ECO:0000256" key="2">
    <source>
        <dbReference type="ARBA" id="ARBA00022692"/>
    </source>
</evidence>
<feature type="chain" id="PRO_5035882435" evidence="7">
    <location>
        <begin position="27"/>
        <end position="339"/>
    </location>
</feature>
<dbReference type="InterPro" id="IPR050579">
    <property type="entry name" value="PMP-22/EMP/MP20-like"/>
</dbReference>
<keyword evidence="2 6" id="KW-0812">Transmembrane</keyword>
<keyword evidence="7" id="KW-0732">Signal</keyword>
<evidence type="ECO:0000313" key="9">
    <source>
        <dbReference type="Proteomes" id="UP000678393"/>
    </source>
</evidence>
<comment type="caution">
    <text evidence="8">The sequence shown here is derived from an EMBL/GenBank/DDBJ whole genome shotgun (WGS) entry which is preliminary data.</text>
</comment>
<dbReference type="Gene3D" id="1.20.140.150">
    <property type="match status" value="1"/>
</dbReference>
<evidence type="ECO:0000256" key="4">
    <source>
        <dbReference type="ARBA" id="ARBA00023136"/>
    </source>
</evidence>
<evidence type="ECO:0000313" key="8">
    <source>
        <dbReference type="EMBL" id="CAG5125840.1"/>
    </source>
</evidence>
<evidence type="ECO:0000256" key="3">
    <source>
        <dbReference type="ARBA" id="ARBA00022989"/>
    </source>
</evidence>
<dbReference type="Proteomes" id="UP000678393">
    <property type="component" value="Unassembled WGS sequence"/>
</dbReference>
<evidence type="ECO:0000256" key="7">
    <source>
        <dbReference type="SAM" id="SignalP"/>
    </source>
</evidence>
<keyword evidence="3 6" id="KW-1133">Transmembrane helix</keyword>
<evidence type="ECO:0000256" key="5">
    <source>
        <dbReference type="SAM" id="MobiDB-lite"/>
    </source>
</evidence>
<dbReference type="PANTHER" id="PTHR10671:SF108">
    <property type="entry name" value="CLAUDIN FAMILY PROTEIN-RELATED"/>
    <property type="match status" value="1"/>
</dbReference>
<dbReference type="Pfam" id="PF00822">
    <property type="entry name" value="PMP22_Claudin"/>
    <property type="match status" value="1"/>
</dbReference>
<feature type="signal peptide" evidence="7">
    <location>
        <begin position="1"/>
        <end position="26"/>
    </location>
</feature>
<organism evidence="8 9">
    <name type="scientific">Candidula unifasciata</name>
    <dbReference type="NCBI Taxonomy" id="100452"/>
    <lineage>
        <taxon>Eukaryota</taxon>
        <taxon>Metazoa</taxon>
        <taxon>Spiralia</taxon>
        <taxon>Lophotrochozoa</taxon>
        <taxon>Mollusca</taxon>
        <taxon>Gastropoda</taxon>
        <taxon>Heterobranchia</taxon>
        <taxon>Euthyneura</taxon>
        <taxon>Panpulmonata</taxon>
        <taxon>Eupulmonata</taxon>
        <taxon>Stylommatophora</taxon>
        <taxon>Helicina</taxon>
        <taxon>Helicoidea</taxon>
        <taxon>Geomitridae</taxon>
        <taxon>Candidula</taxon>
    </lineage>
</organism>
<proteinExistence type="predicted"/>
<protein>
    <submittedName>
        <fullName evidence="8">Uncharacterized protein</fullName>
    </submittedName>
</protein>
<dbReference type="GO" id="GO:0005886">
    <property type="term" value="C:plasma membrane"/>
    <property type="evidence" value="ECO:0007669"/>
    <property type="project" value="TreeGrafter"/>
</dbReference>
<keyword evidence="4 6" id="KW-0472">Membrane</keyword>
<name>A0A8S3ZDK7_9EUPU</name>
<dbReference type="InterPro" id="IPR004031">
    <property type="entry name" value="PMP22/EMP/MP20/Claudin"/>
</dbReference>
<feature type="transmembrane region" description="Helical" evidence="6">
    <location>
        <begin position="95"/>
        <end position="117"/>
    </location>
</feature>